<dbReference type="PANTHER" id="PTHR31033">
    <property type="entry name" value="PROTEIN, PUTATIVE-RELATED"/>
    <property type="match status" value="1"/>
</dbReference>
<organism evidence="2 3">
    <name type="scientific">Geomonas limicola</name>
    <dbReference type="NCBI Taxonomy" id="2740186"/>
    <lineage>
        <taxon>Bacteria</taxon>
        <taxon>Pseudomonadati</taxon>
        <taxon>Thermodesulfobacteriota</taxon>
        <taxon>Desulfuromonadia</taxon>
        <taxon>Geobacterales</taxon>
        <taxon>Geobacteraceae</taxon>
        <taxon>Geomonas</taxon>
    </lineage>
</organism>
<comment type="caution">
    <text evidence="2">The sequence shown here is derived from an EMBL/GenBank/DDBJ whole genome shotgun (WGS) entry which is preliminary data.</text>
</comment>
<keyword evidence="1" id="KW-1133">Transmembrane helix</keyword>
<keyword evidence="1" id="KW-0472">Membrane</keyword>
<proteinExistence type="predicted"/>
<evidence type="ECO:0000313" key="3">
    <source>
        <dbReference type="Proteomes" id="UP000587586"/>
    </source>
</evidence>
<dbReference type="PANTHER" id="PTHR31033:SF18">
    <property type="entry name" value="OS06G0115800 PROTEIN"/>
    <property type="match status" value="1"/>
</dbReference>
<gene>
    <name evidence="2" type="ORF">GMLC_37300</name>
</gene>
<dbReference type="EMBL" id="BLXZ01000008">
    <property type="protein sequence ID" value="GFO70151.1"/>
    <property type="molecule type" value="Genomic_DNA"/>
</dbReference>
<dbReference type="RefSeq" id="WP_183362733.1">
    <property type="nucleotide sequence ID" value="NZ_BLXZ01000008.1"/>
</dbReference>
<evidence type="ECO:0000313" key="2">
    <source>
        <dbReference type="EMBL" id="GFO70151.1"/>
    </source>
</evidence>
<evidence type="ECO:0000256" key="1">
    <source>
        <dbReference type="SAM" id="Phobius"/>
    </source>
</evidence>
<accession>A0A6V8NC99</accession>
<name>A0A6V8NC99_9BACT</name>
<feature type="transmembrane region" description="Helical" evidence="1">
    <location>
        <begin position="34"/>
        <end position="51"/>
    </location>
</feature>
<reference evidence="3" key="1">
    <citation type="submission" date="2020-06" db="EMBL/GenBank/DDBJ databases">
        <title>Draft genomic sequecing of Geomonas sp. Red745.</title>
        <authorList>
            <person name="Itoh H."/>
            <person name="Xu Z.X."/>
            <person name="Ushijima N."/>
            <person name="Masuda Y."/>
            <person name="Shiratori Y."/>
            <person name="Senoo K."/>
        </authorList>
    </citation>
    <scope>NUCLEOTIDE SEQUENCE [LARGE SCALE GENOMIC DNA]</scope>
    <source>
        <strain evidence="3">Red745</strain>
    </source>
</reference>
<dbReference type="Proteomes" id="UP000587586">
    <property type="component" value="Unassembled WGS sequence"/>
</dbReference>
<dbReference type="AlphaFoldDB" id="A0A6V8NC99"/>
<sequence>MQTALQVAVVVLLAAAVNIPLGYLRQGCRKFSPGWWFYIHISIPLIIYARLKIGLGIQYIPFTLAGSVAGQFMGGRIYRKRNGVGE</sequence>
<keyword evidence="1" id="KW-0812">Transmembrane</keyword>
<protein>
    <submittedName>
        <fullName evidence="2">Uncharacterized protein</fullName>
    </submittedName>
</protein>
<keyword evidence="3" id="KW-1185">Reference proteome</keyword>